<reference evidence="3 4" key="1">
    <citation type="submission" date="2019-03" db="EMBL/GenBank/DDBJ databases">
        <title>Genomic Encyclopedia of Type Strains, Phase IV (KMG-IV): sequencing the most valuable type-strain genomes for metagenomic binning, comparative biology and taxonomic classification.</title>
        <authorList>
            <person name="Goeker M."/>
        </authorList>
    </citation>
    <scope>NUCLEOTIDE SEQUENCE [LARGE SCALE GENOMIC DNA]</scope>
    <source>
        <strain evidence="3 4">DSM 28697</strain>
    </source>
</reference>
<protein>
    <submittedName>
        <fullName evidence="3">von Willebrand factor type A domain-containing protein</fullName>
    </submittedName>
</protein>
<feature type="domain" description="VWFA" evidence="2">
    <location>
        <begin position="164"/>
        <end position="210"/>
    </location>
</feature>
<dbReference type="Proteomes" id="UP000295632">
    <property type="component" value="Unassembled WGS sequence"/>
</dbReference>
<feature type="compositionally biased region" description="Basic and acidic residues" evidence="1">
    <location>
        <begin position="37"/>
        <end position="51"/>
    </location>
</feature>
<evidence type="ECO:0000259" key="2">
    <source>
        <dbReference type="Pfam" id="PF13519"/>
    </source>
</evidence>
<feature type="compositionally biased region" description="Low complexity" evidence="1">
    <location>
        <begin position="27"/>
        <end position="36"/>
    </location>
</feature>
<proteinExistence type="predicted"/>
<sequence>MISLRLIVRSAFAVVITIFILSGCTDNQEPSNNENANNKELEKAVGGKDEQQIDSYDSELPENVLRPETMDALVSLPVGPFAGSLAEEYDAEEVKKALDTFPKITGEASQQERETYVKNIIALFAEDYTPPSAVTDQWRIKDLPPPPAIQDGRYQLKPNLNVEIVLDASGSMAEGVDGDTKMALAKEAIQRFSRELPEEANVGLRVFGHKGTTAFADKEISCQSSALFYDIQPYDDDKHR</sequence>
<gene>
    <name evidence="3" type="ORF">EV213_112110</name>
</gene>
<accession>A0A4R6TVD5</accession>
<keyword evidence="4" id="KW-1185">Reference proteome</keyword>
<dbReference type="InterPro" id="IPR002035">
    <property type="entry name" value="VWF_A"/>
</dbReference>
<comment type="caution">
    <text evidence="3">The sequence shown here is derived from an EMBL/GenBank/DDBJ whole genome shotgun (WGS) entry which is preliminary data.</text>
</comment>
<dbReference type="AlphaFoldDB" id="A0A4R6TVD5"/>
<evidence type="ECO:0000313" key="3">
    <source>
        <dbReference type="EMBL" id="TDQ37750.1"/>
    </source>
</evidence>
<dbReference type="InterPro" id="IPR036465">
    <property type="entry name" value="vWFA_dom_sf"/>
</dbReference>
<feature type="region of interest" description="Disordered" evidence="1">
    <location>
        <begin position="27"/>
        <end position="51"/>
    </location>
</feature>
<dbReference type="SUPFAM" id="SSF53300">
    <property type="entry name" value="vWA-like"/>
    <property type="match status" value="1"/>
</dbReference>
<evidence type="ECO:0000256" key="1">
    <source>
        <dbReference type="SAM" id="MobiDB-lite"/>
    </source>
</evidence>
<dbReference type="Gene3D" id="3.40.50.410">
    <property type="entry name" value="von Willebrand factor, type A domain"/>
    <property type="match status" value="1"/>
</dbReference>
<evidence type="ECO:0000313" key="4">
    <source>
        <dbReference type="Proteomes" id="UP000295632"/>
    </source>
</evidence>
<organism evidence="3 4">
    <name type="scientific">Aureibacillus halotolerans</name>
    <dbReference type="NCBI Taxonomy" id="1508390"/>
    <lineage>
        <taxon>Bacteria</taxon>
        <taxon>Bacillati</taxon>
        <taxon>Bacillota</taxon>
        <taxon>Bacilli</taxon>
        <taxon>Bacillales</taxon>
        <taxon>Bacillaceae</taxon>
        <taxon>Aureibacillus</taxon>
    </lineage>
</organism>
<name>A0A4R6TVD5_9BACI</name>
<dbReference type="PROSITE" id="PS51257">
    <property type="entry name" value="PROKAR_LIPOPROTEIN"/>
    <property type="match status" value="1"/>
</dbReference>
<dbReference type="RefSeq" id="WP_166639322.1">
    <property type="nucleotide sequence ID" value="NZ_SNYJ01000012.1"/>
</dbReference>
<dbReference type="Pfam" id="PF13519">
    <property type="entry name" value="VWA_2"/>
    <property type="match status" value="1"/>
</dbReference>
<dbReference type="EMBL" id="SNYJ01000012">
    <property type="protein sequence ID" value="TDQ37750.1"/>
    <property type="molecule type" value="Genomic_DNA"/>
</dbReference>